<organism evidence="1 2">
    <name type="scientific">Helicostylum pulchrum</name>
    <dbReference type="NCBI Taxonomy" id="562976"/>
    <lineage>
        <taxon>Eukaryota</taxon>
        <taxon>Fungi</taxon>
        <taxon>Fungi incertae sedis</taxon>
        <taxon>Mucoromycota</taxon>
        <taxon>Mucoromycotina</taxon>
        <taxon>Mucoromycetes</taxon>
        <taxon>Mucorales</taxon>
        <taxon>Mucorineae</taxon>
        <taxon>Mucoraceae</taxon>
        <taxon>Helicostylum</taxon>
    </lineage>
</organism>
<dbReference type="Proteomes" id="UP001476247">
    <property type="component" value="Unassembled WGS sequence"/>
</dbReference>
<reference evidence="1 2" key="1">
    <citation type="submission" date="2024-04" db="EMBL/GenBank/DDBJ databases">
        <title>genome sequences of Mucor flavus KT1a and Helicostylum pulchrum KT1b strains isolation_sourced from the surface of a dry-aged beef.</title>
        <authorList>
            <person name="Toyotome T."/>
            <person name="Hosono M."/>
            <person name="Torimaru M."/>
            <person name="Fukuda K."/>
            <person name="Mikami N."/>
        </authorList>
    </citation>
    <scope>NUCLEOTIDE SEQUENCE [LARGE SCALE GENOMIC DNA]</scope>
    <source>
        <strain evidence="1 2">KT1b</strain>
    </source>
</reference>
<evidence type="ECO:0000313" key="1">
    <source>
        <dbReference type="EMBL" id="GAA5799856.1"/>
    </source>
</evidence>
<comment type="caution">
    <text evidence="1">The sequence shown here is derived from an EMBL/GenBank/DDBJ whole genome shotgun (WGS) entry which is preliminary data.</text>
</comment>
<gene>
    <name evidence="1" type="ORF">HPULCUR_005275</name>
</gene>
<accession>A0ABP9XYQ6</accession>
<sequence>MKARVNSIAFIKLNDKDICENETISNEYASNMNESYNNKYISNYPVTKSFLNDALNQGIENLLPWIAILLIRLILTGFYANCWKPLPTNSLNEHTPFVEYVVPIFKYYSAVYNDLAFQCEKGLKTNKCIVYYNTDDKAKKAFNRWCWFFCRREENDDHTQDVIMKLLECSIRALKMEMENVKDASFESYKKRKFFTYLYAGDKLTMLSTSVVNQEKWGYTLC</sequence>
<evidence type="ECO:0000313" key="2">
    <source>
        <dbReference type="Proteomes" id="UP001476247"/>
    </source>
</evidence>
<protein>
    <submittedName>
        <fullName evidence="1">Uncharacterized protein</fullName>
    </submittedName>
</protein>
<dbReference type="EMBL" id="BAABUJ010000014">
    <property type="protein sequence ID" value="GAA5799856.1"/>
    <property type="molecule type" value="Genomic_DNA"/>
</dbReference>
<keyword evidence="2" id="KW-1185">Reference proteome</keyword>
<proteinExistence type="predicted"/>
<name>A0ABP9XYQ6_9FUNG</name>